<dbReference type="GO" id="GO:0020037">
    <property type="term" value="F:heme binding"/>
    <property type="evidence" value="ECO:0007669"/>
    <property type="project" value="UniProtKB-ARBA"/>
</dbReference>
<evidence type="ECO:0000313" key="4">
    <source>
        <dbReference type="Proteomes" id="UP001360560"/>
    </source>
</evidence>
<name>A0AAV5QIX3_9ASCO</name>
<dbReference type="RefSeq" id="XP_064851579.1">
    <property type="nucleotide sequence ID" value="XM_064995507.1"/>
</dbReference>
<evidence type="ECO:0000259" key="2">
    <source>
        <dbReference type="SMART" id="SM01117"/>
    </source>
</evidence>
<dbReference type="Gene3D" id="3.10.120.10">
    <property type="entry name" value="Cytochrome b5-like heme/steroid binding domain"/>
    <property type="match status" value="1"/>
</dbReference>
<dbReference type="InterPro" id="IPR036400">
    <property type="entry name" value="Cyt_B5-like_heme/steroid_sf"/>
</dbReference>
<protein>
    <recommendedName>
        <fullName evidence="2">Cytochrome b5 heme-binding domain-containing protein</fullName>
    </recommendedName>
</protein>
<dbReference type="SUPFAM" id="SSF55856">
    <property type="entry name" value="Cytochrome b5-like heme/steroid binding domain"/>
    <property type="match status" value="1"/>
</dbReference>
<dbReference type="PANTHER" id="PTHR10281">
    <property type="entry name" value="MEMBRANE-ASSOCIATED PROGESTERONE RECEPTOR COMPONENT-RELATED"/>
    <property type="match status" value="1"/>
</dbReference>
<dbReference type="GO" id="GO:0016020">
    <property type="term" value="C:membrane"/>
    <property type="evidence" value="ECO:0007669"/>
    <property type="project" value="TreeGrafter"/>
</dbReference>
<dbReference type="PANTHER" id="PTHR10281:SF115">
    <property type="entry name" value="BINDING PROTEIN, PUTATIVE (AFU_ORTHOLOGUE AFUA_4G06240)-RELATED"/>
    <property type="match status" value="1"/>
</dbReference>
<comment type="similarity">
    <text evidence="1">Belongs to the cytochrome b5 family. MAPR subfamily.</text>
</comment>
<reference evidence="3 4" key="1">
    <citation type="journal article" date="2023" name="Elife">
        <title>Identification of key yeast species and microbe-microbe interactions impacting larval growth of Drosophila in the wild.</title>
        <authorList>
            <person name="Mure A."/>
            <person name="Sugiura Y."/>
            <person name="Maeda R."/>
            <person name="Honda K."/>
            <person name="Sakurai N."/>
            <person name="Takahashi Y."/>
            <person name="Watada M."/>
            <person name="Katoh T."/>
            <person name="Gotoh A."/>
            <person name="Gotoh Y."/>
            <person name="Taniguchi I."/>
            <person name="Nakamura K."/>
            <person name="Hayashi T."/>
            <person name="Katayama T."/>
            <person name="Uemura T."/>
            <person name="Hattori Y."/>
        </authorList>
    </citation>
    <scope>NUCLEOTIDE SEQUENCE [LARGE SCALE GENOMIC DNA]</scope>
    <source>
        <strain evidence="3 4">SC-9</strain>
    </source>
</reference>
<dbReference type="Proteomes" id="UP001360560">
    <property type="component" value="Unassembled WGS sequence"/>
</dbReference>
<evidence type="ECO:0000313" key="3">
    <source>
        <dbReference type="EMBL" id="GMM34579.1"/>
    </source>
</evidence>
<comment type="caution">
    <text evidence="3">The sequence shown here is derived from an EMBL/GenBank/DDBJ whole genome shotgun (WGS) entry which is preliminary data.</text>
</comment>
<dbReference type="EMBL" id="BTFZ01000003">
    <property type="protein sequence ID" value="GMM34579.1"/>
    <property type="molecule type" value="Genomic_DNA"/>
</dbReference>
<sequence>MTSSQFDPKQPVQLAPPKDDKIPRLELLQYDGVKSDLIYVGIKGTVFDVTNNIKAYGPGTSYHIFTGKDSSRGLAKSSLKPEDNSFENSYVIDDLTPSELKVLEDWFTFFSKRYNIVGKVVD</sequence>
<dbReference type="SMART" id="SM01117">
    <property type="entry name" value="Cyt-b5"/>
    <property type="match status" value="1"/>
</dbReference>
<dbReference type="GeneID" id="90072558"/>
<gene>
    <name evidence="3" type="ORF">DASC09_019040</name>
</gene>
<dbReference type="Pfam" id="PF00173">
    <property type="entry name" value="Cyt-b5"/>
    <property type="match status" value="1"/>
</dbReference>
<organism evidence="3 4">
    <name type="scientific">Saccharomycopsis crataegensis</name>
    <dbReference type="NCBI Taxonomy" id="43959"/>
    <lineage>
        <taxon>Eukaryota</taxon>
        <taxon>Fungi</taxon>
        <taxon>Dikarya</taxon>
        <taxon>Ascomycota</taxon>
        <taxon>Saccharomycotina</taxon>
        <taxon>Saccharomycetes</taxon>
        <taxon>Saccharomycopsidaceae</taxon>
        <taxon>Saccharomycopsis</taxon>
    </lineage>
</organism>
<evidence type="ECO:0000256" key="1">
    <source>
        <dbReference type="ARBA" id="ARBA00038357"/>
    </source>
</evidence>
<feature type="domain" description="Cytochrome b5 heme-binding" evidence="2">
    <location>
        <begin position="22"/>
        <end position="121"/>
    </location>
</feature>
<accession>A0AAV5QIX3</accession>
<dbReference type="InterPro" id="IPR001199">
    <property type="entry name" value="Cyt_B5-like_heme/steroid-bd"/>
</dbReference>
<proteinExistence type="inferred from homology"/>
<keyword evidence="4" id="KW-1185">Reference proteome</keyword>
<dbReference type="GO" id="GO:0005783">
    <property type="term" value="C:endoplasmic reticulum"/>
    <property type="evidence" value="ECO:0007669"/>
    <property type="project" value="TreeGrafter"/>
</dbReference>
<dbReference type="FunFam" id="3.10.120.10:FF:000003">
    <property type="entry name" value="membrane-associated progesterone receptor component 1"/>
    <property type="match status" value="1"/>
</dbReference>
<dbReference type="AlphaFoldDB" id="A0AAV5QIX3"/>
<dbReference type="InterPro" id="IPR050577">
    <property type="entry name" value="MAPR/NEUFC/NENF-like"/>
</dbReference>